<evidence type="ECO:0000256" key="1">
    <source>
        <dbReference type="SAM" id="MobiDB-lite"/>
    </source>
</evidence>
<organism evidence="3 4">
    <name type="scientific">Staphylotrichum longicolle</name>
    <dbReference type="NCBI Taxonomy" id="669026"/>
    <lineage>
        <taxon>Eukaryota</taxon>
        <taxon>Fungi</taxon>
        <taxon>Dikarya</taxon>
        <taxon>Ascomycota</taxon>
        <taxon>Pezizomycotina</taxon>
        <taxon>Sordariomycetes</taxon>
        <taxon>Sordariomycetidae</taxon>
        <taxon>Sordariales</taxon>
        <taxon>Chaetomiaceae</taxon>
        <taxon>Staphylotrichum</taxon>
    </lineage>
</organism>
<dbReference type="InterPro" id="IPR052895">
    <property type="entry name" value="HetReg/Transcr_Mod"/>
</dbReference>
<dbReference type="InterPro" id="IPR010730">
    <property type="entry name" value="HET"/>
</dbReference>
<dbReference type="Pfam" id="PF06985">
    <property type="entry name" value="HET"/>
    <property type="match status" value="1"/>
</dbReference>
<evidence type="ECO:0000313" key="4">
    <source>
        <dbReference type="Proteomes" id="UP001197093"/>
    </source>
</evidence>
<feature type="region of interest" description="Disordered" evidence="1">
    <location>
        <begin position="453"/>
        <end position="484"/>
    </location>
</feature>
<gene>
    <name evidence="3" type="ORF">NEMBOFW57_001164</name>
</gene>
<evidence type="ECO:0000259" key="2">
    <source>
        <dbReference type="Pfam" id="PF06985"/>
    </source>
</evidence>
<feature type="domain" description="Heterokaryon incompatibility" evidence="2">
    <location>
        <begin position="80"/>
        <end position="184"/>
    </location>
</feature>
<dbReference type="PANTHER" id="PTHR24148:SF82">
    <property type="entry name" value="HETEROKARYON INCOMPATIBILITY DOMAIN-CONTAINING PROTEIN"/>
    <property type="match status" value="1"/>
</dbReference>
<proteinExistence type="predicted"/>
<dbReference type="PANTHER" id="PTHR24148">
    <property type="entry name" value="ANKYRIN REPEAT DOMAIN-CONTAINING PROTEIN 39 HOMOLOG-RELATED"/>
    <property type="match status" value="1"/>
</dbReference>
<reference evidence="3" key="1">
    <citation type="submission" date="2023-02" db="EMBL/GenBank/DDBJ databases">
        <authorList>
            <person name="Palmer J.M."/>
        </authorList>
    </citation>
    <scope>NUCLEOTIDE SEQUENCE</scope>
    <source>
        <strain evidence="3">FW57</strain>
    </source>
</reference>
<name>A0AAD4I0K4_9PEZI</name>
<accession>A0AAD4I0K4</accession>
<sequence>MFPVARNWASSYLAPVLRSETQSYTTTYEYSGLTPGARTFRVLRLFPPRSGDQSHRDDFSAVLKGSIELQDLDSPDRHRYDALSYCWEGSIEPSPYLRQRKDRVIIETPDGRTSHIAISPALSTALRFIRARGQPLPLFVDQICINQADTDEKSQQVNLMGDIYRNCERVLAWLDVATKHSCPLEALEAALQFMVLARAVEHLEGARDPLERYQAAKWDTQAIHASLQSTMVMSRIFQDRAAALQPPGDARGQRLGRGLANLVQRFNVDIDLQGSWARLGSSDPKDHIYALKGLVSAGDPVASQLLTSYDQTVSAASVFNEFTRLSLDGTRGPPPIDYLLFSQMDTKREPGLRTWVPDWSTHIALPHGYSLGCHAMFNAGGGLRQPYSLAEVDVSKPGILKIKAVPLCQITQVGTHYMEHSTRLRRYAISSPDLMPRSIFNFFREARDLCKRASTQPNAASIPPPPPPPSILEDDIPGPSSLPVSGAPTPLDRAIWLTTTGGHGLTQTTEFSLLGRTIIDNAGNSQPLLGYLWNLQVEMDVFPTIMRRRREKLCQLAADLDSHSNSHPVKEATHTATTAAAQPGILRTLLTRPASWPWYLLRRLSIELVHLYRLWWYLSIVSYTWLRPEAEDMAYRSVYGVQDNEAKGMIGVLKSVLARHVRRRCFVSEQGHVGLGPVGMRVGDVVVVPVGASVPVVLRPGPGPGGVGDWTYVGEAYCHGFMDGEALKGGEAKDFEIG</sequence>
<keyword evidence="4" id="KW-1185">Reference proteome</keyword>
<dbReference type="Pfam" id="PF26639">
    <property type="entry name" value="Het-6_barrel"/>
    <property type="match status" value="1"/>
</dbReference>
<comment type="caution">
    <text evidence="3">The sequence shown here is derived from an EMBL/GenBank/DDBJ whole genome shotgun (WGS) entry which is preliminary data.</text>
</comment>
<evidence type="ECO:0000313" key="3">
    <source>
        <dbReference type="EMBL" id="KAG7291152.1"/>
    </source>
</evidence>
<dbReference type="AlphaFoldDB" id="A0AAD4I0K4"/>
<dbReference type="Proteomes" id="UP001197093">
    <property type="component" value="Unassembled WGS sequence"/>
</dbReference>
<dbReference type="EMBL" id="JAHCVI010000001">
    <property type="protein sequence ID" value="KAG7291152.1"/>
    <property type="molecule type" value="Genomic_DNA"/>
</dbReference>
<protein>
    <recommendedName>
        <fullName evidence="2">Heterokaryon incompatibility domain-containing protein</fullName>
    </recommendedName>
</protein>